<accession>A0A4Z2E9V7</accession>
<sequence length="104" mass="11855">MMVEDFSMYARSDLNRSLRDEPLVLEKTGGVELQVLQVVSYWNQSRPLSIPMKVMPDTAGGESWTTSEERMKELIAHAWDVVKRLTLQDNNKTLGSAASRLYHV</sequence>
<proteinExistence type="predicted"/>
<protein>
    <submittedName>
        <fullName evidence="1">Vacuolar protein sorting-associated protein 13B</fullName>
    </submittedName>
</protein>
<dbReference type="EMBL" id="SRLO01012808">
    <property type="protein sequence ID" value="TNN25340.1"/>
    <property type="molecule type" value="Genomic_DNA"/>
</dbReference>
<comment type="caution">
    <text evidence="1">The sequence shown here is derived from an EMBL/GenBank/DDBJ whole genome shotgun (WGS) entry which is preliminary data.</text>
</comment>
<name>A0A4Z2E9V7_9TELE</name>
<keyword evidence="2" id="KW-1185">Reference proteome</keyword>
<evidence type="ECO:0000313" key="2">
    <source>
        <dbReference type="Proteomes" id="UP000314294"/>
    </source>
</evidence>
<dbReference type="AlphaFoldDB" id="A0A4Z2E9V7"/>
<dbReference type="OrthoDB" id="9357292at2759"/>
<reference evidence="1 2" key="1">
    <citation type="submission" date="2019-03" db="EMBL/GenBank/DDBJ databases">
        <title>First draft genome of Liparis tanakae, snailfish: a comprehensive survey of snailfish specific genes.</title>
        <authorList>
            <person name="Kim W."/>
            <person name="Song I."/>
            <person name="Jeong J.-H."/>
            <person name="Kim D."/>
            <person name="Kim S."/>
            <person name="Ryu S."/>
            <person name="Song J.Y."/>
            <person name="Lee S.K."/>
        </authorList>
    </citation>
    <scope>NUCLEOTIDE SEQUENCE [LARGE SCALE GENOMIC DNA]</scope>
    <source>
        <tissue evidence="1">Muscle</tissue>
    </source>
</reference>
<gene>
    <name evidence="1" type="primary">VPS13B_5</name>
    <name evidence="1" type="ORF">EYF80_064531</name>
</gene>
<dbReference type="Proteomes" id="UP000314294">
    <property type="component" value="Unassembled WGS sequence"/>
</dbReference>
<organism evidence="1 2">
    <name type="scientific">Liparis tanakae</name>
    <name type="common">Tanaka's snailfish</name>
    <dbReference type="NCBI Taxonomy" id="230148"/>
    <lineage>
        <taxon>Eukaryota</taxon>
        <taxon>Metazoa</taxon>
        <taxon>Chordata</taxon>
        <taxon>Craniata</taxon>
        <taxon>Vertebrata</taxon>
        <taxon>Euteleostomi</taxon>
        <taxon>Actinopterygii</taxon>
        <taxon>Neopterygii</taxon>
        <taxon>Teleostei</taxon>
        <taxon>Neoteleostei</taxon>
        <taxon>Acanthomorphata</taxon>
        <taxon>Eupercaria</taxon>
        <taxon>Perciformes</taxon>
        <taxon>Cottioidei</taxon>
        <taxon>Cottales</taxon>
        <taxon>Liparidae</taxon>
        <taxon>Liparis</taxon>
    </lineage>
</organism>
<evidence type="ECO:0000313" key="1">
    <source>
        <dbReference type="EMBL" id="TNN25340.1"/>
    </source>
</evidence>